<dbReference type="Proteomes" id="UP000712600">
    <property type="component" value="Unassembled WGS sequence"/>
</dbReference>
<accession>A0A8S9MW30</accession>
<dbReference type="EMBL" id="QGKX02002183">
    <property type="protein sequence ID" value="KAF3486983.1"/>
    <property type="molecule type" value="Genomic_DNA"/>
</dbReference>
<feature type="region of interest" description="Disordered" evidence="1">
    <location>
        <begin position="738"/>
        <end position="788"/>
    </location>
</feature>
<organism evidence="3 4">
    <name type="scientific">Brassica cretica</name>
    <name type="common">Mustard</name>
    <dbReference type="NCBI Taxonomy" id="69181"/>
    <lineage>
        <taxon>Eukaryota</taxon>
        <taxon>Viridiplantae</taxon>
        <taxon>Streptophyta</taxon>
        <taxon>Embryophyta</taxon>
        <taxon>Tracheophyta</taxon>
        <taxon>Spermatophyta</taxon>
        <taxon>Magnoliopsida</taxon>
        <taxon>eudicotyledons</taxon>
        <taxon>Gunneridae</taxon>
        <taxon>Pentapetalae</taxon>
        <taxon>rosids</taxon>
        <taxon>malvids</taxon>
        <taxon>Brassicales</taxon>
        <taxon>Brassicaceae</taxon>
        <taxon>Brassiceae</taxon>
        <taxon>Brassica</taxon>
    </lineage>
</organism>
<feature type="compositionally biased region" description="Acidic residues" evidence="1">
    <location>
        <begin position="316"/>
        <end position="328"/>
    </location>
</feature>
<dbReference type="Pfam" id="PF09331">
    <property type="entry name" value="DUF1985"/>
    <property type="match status" value="2"/>
</dbReference>
<protein>
    <recommendedName>
        <fullName evidence="2">DUF1985 domain-containing protein</fullName>
    </recommendedName>
</protein>
<gene>
    <name evidence="3" type="ORF">F2Q69_00055658</name>
</gene>
<dbReference type="PANTHER" id="PTHR48449:SF1">
    <property type="entry name" value="DUF1985 DOMAIN-CONTAINING PROTEIN"/>
    <property type="match status" value="1"/>
</dbReference>
<reference evidence="3" key="1">
    <citation type="submission" date="2019-12" db="EMBL/GenBank/DDBJ databases">
        <title>Genome sequencing and annotation of Brassica cretica.</title>
        <authorList>
            <person name="Studholme D.J."/>
            <person name="Sarris P."/>
        </authorList>
    </citation>
    <scope>NUCLEOTIDE SEQUENCE</scope>
    <source>
        <strain evidence="3">PFS-109/04</strain>
        <tissue evidence="3">Leaf</tissue>
    </source>
</reference>
<feature type="region of interest" description="Disordered" evidence="1">
    <location>
        <begin position="638"/>
        <end position="694"/>
    </location>
</feature>
<dbReference type="AlphaFoldDB" id="A0A8S9MW30"/>
<feature type="region of interest" description="Disordered" evidence="1">
    <location>
        <begin position="311"/>
        <end position="365"/>
    </location>
</feature>
<name>A0A8S9MW30_BRACR</name>
<feature type="region of interest" description="Disordered" evidence="1">
    <location>
        <begin position="413"/>
        <end position="435"/>
    </location>
</feature>
<proteinExistence type="predicted"/>
<feature type="compositionally biased region" description="Acidic residues" evidence="1">
    <location>
        <begin position="643"/>
        <end position="655"/>
    </location>
</feature>
<evidence type="ECO:0000256" key="1">
    <source>
        <dbReference type="SAM" id="MobiDB-lite"/>
    </source>
</evidence>
<comment type="caution">
    <text evidence="3">The sequence shown here is derived from an EMBL/GenBank/DDBJ whole genome shotgun (WGS) entry which is preliminary data.</text>
</comment>
<feature type="compositionally biased region" description="Polar residues" evidence="1">
    <location>
        <begin position="741"/>
        <end position="755"/>
    </location>
</feature>
<evidence type="ECO:0000313" key="3">
    <source>
        <dbReference type="EMBL" id="KAF3486983.1"/>
    </source>
</evidence>
<feature type="domain" description="DUF1985" evidence="2">
    <location>
        <begin position="496"/>
        <end position="556"/>
    </location>
</feature>
<feature type="compositionally biased region" description="Basic and acidic residues" evidence="1">
    <location>
        <begin position="656"/>
        <end position="670"/>
    </location>
</feature>
<evidence type="ECO:0000259" key="2">
    <source>
        <dbReference type="Pfam" id="PF09331"/>
    </source>
</evidence>
<feature type="domain" description="DUF1985" evidence="2">
    <location>
        <begin position="169"/>
        <end position="235"/>
    </location>
</feature>
<dbReference type="PANTHER" id="PTHR48449">
    <property type="entry name" value="DUF1985 DOMAIN-CONTAINING PROTEIN"/>
    <property type="match status" value="1"/>
</dbReference>
<feature type="compositionally biased region" description="Polar residues" evidence="1">
    <location>
        <begin position="414"/>
        <end position="428"/>
    </location>
</feature>
<feature type="compositionally biased region" description="Basic and acidic residues" evidence="1">
    <location>
        <begin position="329"/>
        <end position="343"/>
    </location>
</feature>
<sequence length="788" mass="89622">MDQLKLSRNGLGGEAEVAEEKREDEVVEEARRDTRLQLRVICNRSGPHFLRPYLLRPYLLRKYLLRLLLLKDYSEDFQEVFYDVLLSGRLTCLKMDLPELSPRMFTVGEEPAAIRSISYHSDDTKLFKALCDCLTADEYEDLKASKLGVFIKFKELGFGWTSRLVHFILCFQLDIKKKFELWSLVVSQPVRFSLMEFEHFTGLNCDYIKDLENPRCEVTKEMAAFWEKMSVDLDTGPRKKFSTSTRASLARLVMDLEKFENYPWGRVAFKVLMDSLKAKDLTQTDRFHCCWLTRVAKDDTDVLSRLSTDSHRYSEGCEDGSESSEDGSDYSKSESVVKDESSRPRKKARKGSSVSAEAPAPGSDGFWMTKEQIERAFKDIYDAISDGFGTCLREIKFLGDRMGAVEKKVGITKKGSSSNDLQLTTTSNPPKPVHEPGPAAIRSISYHSDDTKLFKALCDCLTADEYEDLKASKLGVFIKFKELGFGWTSRLVHFILCFQLDIKKKFELWSLVVSQPVRFSLIEFEHLTGLNCDYIKDLENPRCEVMKEMAAFWEKMSVDLDIGPRKKFSTSTRASLARLVMDLEKFGNYPWGRVAFKVLMDSLKAKDLMQTDRFHCCWLTRVAKDDTYVLSRLSTDSHRYSEGCEDGSESSEDGSDYSKSKSVVKDESSRPRKKARKGSSVSAEAPAPGSDGFWMTKEQIERAFKDIYDAISDGFGTCLREIKLLGDRMGAVEKKVGITKKGSSSNDLQLTTTSNPPKPVHEPEVSTKTSPKIAEKRVTRQSVRKSQN</sequence>
<dbReference type="InterPro" id="IPR015410">
    <property type="entry name" value="DUF1985"/>
</dbReference>
<evidence type="ECO:0000313" key="4">
    <source>
        <dbReference type="Proteomes" id="UP000712600"/>
    </source>
</evidence>